<reference evidence="4 5" key="1">
    <citation type="journal article" date="2021" name="Arch. Microbiol.">
        <title>Thalassobius aquimarinus sp. nov., isolated from the Sea of Japan seashore.</title>
        <authorList>
            <person name="Kurilenko V.V."/>
            <person name="Romanenko L.A."/>
            <person name="Chernysheva N.Y."/>
            <person name="Velansky P.V."/>
            <person name="Tekutyeva L.A."/>
            <person name="Isaeva M.P."/>
            <person name="Mikhailov V.V."/>
        </authorList>
    </citation>
    <scope>NUCLEOTIDE SEQUENCE [LARGE SCALE GENOMIC DNA]</scope>
    <source>
        <strain evidence="4 5">KMM 8518</strain>
    </source>
</reference>
<feature type="transmembrane region" description="Helical" evidence="2">
    <location>
        <begin position="12"/>
        <end position="34"/>
    </location>
</feature>
<dbReference type="CDD" id="cd00118">
    <property type="entry name" value="LysM"/>
    <property type="match status" value="1"/>
</dbReference>
<dbReference type="Gene3D" id="2.60.40.10">
    <property type="entry name" value="Immunoglobulins"/>
    <property type="match status" value="1"/>
</dbReference>
<dbReference type="Gene3D" id="3.10.350.10">
    <property type="entry name" value="LysM domain"/>
    <property type="match status" value="1"/>
</dbReference>
<dbReference type="PANTHER" id="PTHR34700">
    <property type="entry name" value="POTASSIUM BINDING PROTEIN KBP"/>
    <property type="match status" value="1"/>
</dbReference>
<accession>A0ABS5HRW7</accession>
<dbReference type="Pfam" id="PF01476">
    <property type="entry name" value="LysM"/>
    <property type="match status" value="1"/>
</dbReference>
<keyword evidence="2" id="KW-0472">Membrane</keyword>
<proteinExistence type="predicted"/>
<dbReference type="InterPro" id="IPR013783">
    <property type="entry name" value="Ig-like_fold"/>
</dbReference>
<dbReference type="InterPro" id="IPR036779">
    <property type="entry name" value="LysM_dom_sf"/>
</dbReference>
<keyword evidence="2" id="KW-1133">Transmembrane helix</keyword>
<evidence type="ECO:0000256" key="1">
    <source>
        <dbReference type="SAM" id="MobiDB-lite"/>
    </source>
</evidence>
<feature type="region of interest" description="Disordered" evidence="1">
    <location>
        <begin position="216"/>
        <end position="293"/>
    </location>
</feature>
<keyword evidence="2" id="KW-0812">Transmembrane</keyword>
<dbReference type="InterPro" id="IPR052196">
    <property type="entry name" value="Bact_Kbp"/>
</dbReference>
<protein>
    <submittedName>
        <fullName evidence="4">LysM peptidoglycan-binding domain-containing protein</fullName>
    </submittedName>
</protein>
<evidence type="ECO:0000313" key="4">
    <source>
        <dbReference type="EMBL" id="MBR9651724.1"/>
    </source>
</evidence>
<name>A0ABS5HRW7_9RHOB</name>
<feature type="region of interest" description="Disordered" evidence="1">
    <location>
        <begin position="44"/>
        <end position="120"/>
    </location>
</feature>
<organism evidence="4 5">
    <name type="scientific">Thalassovita aquimarina</name>
    <dbReference type="NCBI Taxonomy" id="2785917"/>
    <lineage>
        <taxon>Bacteria</taxon>
        <taxon>Pseudomonadati</taxon>
        <taxon>Pseudomonadota</taxon>
        <taxon>Alphaproteobacteria</taxon>
        <taxon>Rhodobacterales</taxon>
        <taxon>Roseobacteraceae</taxon>
        <taxon>Thalassovita</taxon>
    </lineage>
</organism>
<evidence type="ECO:0000259" key="3">
    <source>
        <dbReference type="PROSITE" id="PS51782"/>
    </source>
</evidence>
<dbReference type="EMBL" id="JADMKU010000009">
    <property type="protein sequence ID" value="MBR9651724.1"/>
    <property type="molecule type" value="Genomic_DNA"/>
</dbReference>
<comment type="caution">
    <text evidence="4">The sequence shown here is derived from an EMBL/GenBank/DDBJ whole genome shotgun (WGS) entry which is preliminary data.</text>
</comment>
<gene>
    <name evidence="4" type="ORF">IT775_11385</name>
</gene>
<evidence type="ECO:0000313" key="5">
    <source>
        <dbReference type="Proteomes" id="UP001195941"/>
    </source>
</evidence>
<dbReference type="InterPro" id="IPR018392">
    <property type="entry name" value="LysM"/>
</dbReference>
<dbReference type="Proteomes" id="UP001195941">
    <property type="component" value="Unassembled WGS sequence"/>
</dbReference>
<dbReference type="PROSITE" id="PS51782">
    <property type="entry name" value="LYSM"/>
    <property type="match status" value="1"/>
</dbReference>
<dbReference type="PANTHER" id="PTHR34700:SF4">
    <property type="entry name" value="PHAGE-LIKE ELEMENT PBSX PROTEIN XKDP"/>
    <property type="match status" value="1"/>
</dbReference>
<dbReference type="SMART" id="SM00257">
    <property type="entry name" value="LysM"/>
    <property type="match status" value="1"/>
</dbReference>
<feature type="domain" description="LysM" evidence="3">
    <location>
        <begin position="430"/>
        <end position="479"/>
    </location>
</feature>
<dbReference type="RefSeq" id="WP_212701248.1">
    <property type="nucleotide sequence ID" value="NZ_JADMKU010000009.1"/>
</dbReference>
<evidence type="ECO:0000256" key="2">
    <source>
        <dbReference type="SAM" id="Phobius"/>
    </source>
</evidence>
<feature type="compositionally biased region" description="Low complexity" evidence="1">
    <location>
        <begin position="76"/>
        <end position="108"/>
    </location>
</feature>
<feature type="compositionally biased region" description="Low complexity" evidence="1">
    <location>
        <begin position="237"/>
        <end position="293"/>
    </location>
</feature>
<keyword evidence="5" id="KW-1185">Reference proteome</keyword>
<sequence>MTKNSGLASSQTLILGAAGIIVAALVAAYGLGVFDTGEPVVEPEKVASEPVPEAPASGELERPAEVAEPSPEADAAVEPEPTVTAEPEAVPAEEAAVPATVTAGEPATKTAGDDTAPLDQPAPPTFDVVRVEPDGNTLIAGVAAGGDAVDILLDRVAVARAEPGPDGKFATFLTLDPSETPRLLSLLLHAGEARIASEDQVIVAPVARVATKAAKETQIAAADPEPAETPEGRAEDTAATATAVTTEDAAQPAQSAGEAEGSAETAETTAAPGEATVAAEQVETPAEPAEPAEPAAPAVLLAGKAGVSVIQPAQSATASSALVLDAISYSDGGAVELTGRGAGGATIRAYLDNTVRATVVIAETGQWTTRLTDVAPGIYTLRIDQVDAAGKVTSRIETPFKREAPENIVAAEAAQAQADTDQGGAAAPIRVVTIQPGNTLWAIAREQYGEGILYVRLFEANRDLIRNPDLIYPGQVFEIPRD</sequence>